<dbReference type="AlphaFoldDB" id="A0A0J8G1X1"/>
<gene>
    <name evidence="6 7" type="primary">rsmG</name>
    <name evidence="7" type="ORF">CLCY_3c00180</name>
</gene>
<comment type="function">
    <text evidence="6">Specifically methylates the N7 position of a guanine in 16S rRNA.</text>
</comment>
<dbReference type="OrthoDB" id="9808773at2"/>
<keyword evidence="1 6" id="KW-0963">Cytoplasm</keyword>
<dbReference type="Pfam" id="PF02527">
    <property type="entry name" value="GidB"/>
    <property type="match status" value="1"/>
</dbReference>
<dbReference type="Proteomes" id="UP000036756">
    <property type="component" value="Unassembled WGS sequence"/>
</dbReference>
<dbReference type="STRING" id="1121307.CLCY_3c00180"/>
<organism evidence="7 8">
    <name type="scientific">Clostridium cylindrosporum DSM 605</name>
    <dbReference type="NCBI Taxonomy" id="1121307"/>
    <lineage>
        <taxon>Bacteria</taxon>
        <taxon>Bacillati</taxon>
        <taxon>Bacillota</taxon>
        <taxon>Clostridia</taxon>
        <taxon>Eubacteriales</taxon>
        <taxon>Clostridiaceae</taxon>
        <taxon>Clostridium</taxon>
    </lineage>
</organism>
<dbReference type="EMBL" id="LFVU01000026">
    <property type="protein sequence ID" value="KMT21751.1"/>
    <property type="molecule type" value="Genomic_DNA"/>
</dbReference>
<name>A0A0J8G1X1_CLOCY</name>
<proteinExistence type="inferred from homology"/>
<dbReference type="Gene3D" id="3.40.50.150">
    <property type="entry name" value="Vaccinia Virus protein VP39"/>
    <property type="match status" value="1"/>
</dbReference>
<dbReference type="FunFam" id="3.40.50.150:FF:000041">
    <property type="entry name" value="Ribosomal RNA small subunit methyltransferase G"/>
    <property type="match status" value="1"/>
</dbReference>
<feature type="binding site" evidence="6">
    <location>
        <position position="147"/>
    </location>
    <ligand>
        <name>S-adenosyl-L-methionine</name>
        <dbReference type="ChEBI" id="CHEBI:59789"/>
    </ligand>
</feature>
<dbReference type="GO" id="GO:0070043">
    <property type="term" value="F:rRNA (guanine-N7-)-methyltransferase activity"/>
    <property type="evidence" value="ECO:0007669"/>
    <property type="project" value="UniProtKB-UniRule"/>
</dbReference>
<evidence type="ECO:0000256" key="3">
    <source>
        <dbReference type="ARBA" id="ARBA00022603"/>
    </source>
</evidence>
<evidence type="ECO:0000256" key="5">
    <source>
        <dbReference type="ARBA" id="ARBA00022691"/>
    </source>
</evidence>
<comment type="caution">
    <text evidence="6">Lacks conserved residue(s) required for the propagation of feature annotation.</text>
</comment>
<comment type="subcellular location">
    <subcellularLocation>
        <location evidence="6">Cytoplasm</location>
    </subcellularLocation>
</comment>
<evidence type="ECO:0000313" key="7">
    <source>
        <dbReference type="EMBL" id="KMT21751.1"/>
    </source>
</evidence>
<reference evidence="7 8" key="1">
    <citation type="submission" date="2015-06" db="EMBL/GenBank/DDBJ databases">
        <title>Draft genome sequence of the purine-degrading Clostridium cylindrosporum HC-1 (DSM 605).</title>
        <authorList>
            <person name="Poehlein A."/>
            <person name="Schiel-Bengelsdorf B."/>
            <person name="Bengelsdorf F."/>
            <person name="Daniel R."/>
            <person name="Duerre P."/>
        </authorList>
    </citation>
    <scope>NUCLEOTIDE SEQUENCE [LARGE SCALE GENOMIC DNA]</scope>
    <source>
        <strain evidence="7 8">DSM 605</strain>
    </source>
</reference>
<evidence type="ECO:0000256" key="6">
    <source>
        <dbReference type="HAMAP-Rule" id="MF_00074"/>
    </source>
</evidence>
<evidence type="ECO:0000256" key="2">
    <source>
        <dbReference type="ARBA" id="ARBA00022552"/>
    </source>
</evidence>
<comment type="similarity">
    <text evidence="6">Belongs to the methyltransferase superfamily. RNA methyltransferase RsmG family.</text>
</comment>
<dbReference type="InterPro" id="IPR029063">
    <property type="entry name" value="SAM-dependent_MTases_sf"/>
</dbReference>
<protein>
    <recommendedName>
        <fullName evidence="6">Ribosomal RNA small subunit methyltransferase G</fullName>
        <ecNumber evidence="6">2.1.1.-</ecNumber>
    </recommendedName>
    <alternativeName>
        <fullName evidence="6">16S rRNA 7-methylguanosine methyltransferase</fullName>
        <shortName evidence="6">16S rRNA m7G methyltransferase</shortName>
    </alternativeName>
</protein>
<evidence type="ECO:0000256" key="4">
    <source>
        <dbReference type="ARBA" id="ARBA00022679"/>
    </source>
</evidence>
<keyword evidence="5 6" id="KW-0949">S-adenosyl-L-methionine</keyword>
<feature type="binding site" evidence="6">
    <location>
        <position position="77"/>
    </location>
    <ligand>
        <name>S-adenosyl-L-methionine</name>
        <dbReference type="ChEBI" id="CHEBI:59789"/>
    </ligand>
</feature>
<accession>A0A0J8G1X1</accession>
<feature type="binding site" evidence="6">
    <location>
        <begin position="128"/>
        <end position="129"/>
    </location>
    <ligand>
        <name>S-adenosyl-L-methionine</name>
        <dbReference type="ChEBI" id="CHEBI:59789"/>
    </ligand>
</feature>
<dbReference type="RefSeq" id="WP_048570415.1">
    <property type="nucleotide sequence ID" value="NZ_LFVU01000026.1"/>
</dbReference>
<dbReference type="PIRSF" id="PIRSF003078">
    <property type="entry name" value="GidB"/>
    <property type="match status" value="1"/>
</dbReference>
<dbReference type="InterPro" id="IPR003682">
    <property type="entry name" value="rRNA_ssu_MeTfrase_G"/>
</dbReference>
<dbReference type="NCBIfam" id="TIGR00138">
    <property type="entry name" value="rsmG_gidB"/>
    <property type="match status" value="1"/>
</dbReference>
<evidence type="ECO:0000313" key="8">
    <source>
        <dbReference type="Proteomes" id="UP000036756"/>
    </source>
</evidence>
<keyword evidence="4 6" id="KW-0808">Transferase</keyword>
<feature type="binding site" evidence="6">
    <location>
        <position position="82"/>
    </location>
    <ligand>
        <name>S-adenosyl-L-methionine</name>
        <dbReference type="ChEBI" id="CHEBI:59789"/>
    </ligand>
</feature>
<keyword evidence="8" id="KW-1185">Reference proteome</keyword>
<evidence type="ECO:0000256" key="1">
    <source>
        <dbReference type="ARBA" id="ARBA00022490"/>
    </source>
</evidence>
<keyword evidence="2 6" id="KW-0698">rRNA processing</keyword>
<dbReference type="PATRIC" id="fig|1121307.3.peg.1372"/>
<dbReference type="EC" id="2.1.1.-" evidence="6"/>
<dbReference type="PANTHER" id="PTHR31760:SF0">
    <property type="entry name" value="S-ADENOSYL-L-METHIONINE-DEPENDENT METHYLTRANSFERASES SUPERFAMILY PROTEIN"/>
    <property type="match status" value="1"/>
</dbReference>
<sequence length="237" mass="26306">MIENMLKEGAAIYGVDLTDEQVKQFMTYKNLLQEWNEKINLTAITDDEGVIKKHFIDSIAILKSNVIEEGATVIDVGTGAGFPGIPLKIIRPDIKLTLLDSLNKRIKFLETVCNEAGLEGVKCVHMRAEDGGRDKTLREKYDIATARAVANMRVLSEYCMPFVKVGGHFVALKGPSGYDELNDARNAVGTLGGKCREIIETTIPGEDIKHNLIVVEKHKSTEARFPRVPKQIDKKPL</sequence>
<dbReference type="SUPFAM" id="SSF53335">
    <property type="entry name" value="S-adenosyl-L-methionine-dependent methyltransferases"/>
    <property type="match status" value="1"/>
</dbReference>
<dbReference type="GO" id="GO:0005829">
    <property type="term" value="C:cytosol"/>
    <property type="evidence" value="ECO:0007669"/>
    <property type="project" value="TreeGrafter"/>
</dbReference>
<keyword evidence="3 6" id="KW-0489">Methyltransferase</keyword>
<dbReference type="HAMAP" id="MF_00074">
    <property type="entry name" value="16SrRNA_methyltr_G"/>
    <property type="match status" value="1"/>
</dbReference>
<dbReference type="PANTHER" id="PTHR31760">
    <property type="entry name" value="S-ADENOSYL-L-METHIONINE-DEPENDENT METHYLTRANSFERASES SUPERFAMILY PROTEIN"/>
    <property type="match status" value="1"/>
</dbReference>
<comment type="caution">
    <text evidence="7">The sequence shown here is derived from an EMBL/GenBank/DDBJ whole genome shotgun (WGS) entry which is preliminary data.</text>
</comment>